<feature type="domain" description="CdaR GGDEF-like" evidence="4">
    <location>
        <begin position="146"/>
        <end position="263"/>
    </location>
</feature>
<dbReference type="PANTHER" id="PTHR33744">
    <property type="entry name" value="CARBOHYDRATE DIACID REGULATOR"/>
    <property type="match status" value="1"/>
</dbReference>
<dbReference type="RefSeq" id="WP_093856857.1">
    <property type="nucleotide sequence ID" value="NZ_BJVZ01000028.1"/>
</dbReference>
<dbReference type="InterPro" id="IPR051448">
    <property type="entry name" value="CdaR-like_regulators"/>
</dbReference>
<dbReference type="Pfam" id="PF05651">
    <property type="entry name" value="Diacid_rec"/>
    <property type="match status" value="1"/>
</dbReference>
<name>A0A1H0BYM4_9BACI</name>
<reference evidence="5 6" key="1">
    <citation type="submission" date="2016-10" db="EMBL/GenBank/DDBJ databases">
        <authorList>
            <person name="de Groot N.N."/>
        </authorList>
    </citation>
    <scope>NUCLEOTIDE SEQUENCE [LARGE SCALE GENOMIC DNA]</scope>
    <source>
        <strain evidence="5 6">CGMCC 1.3442</strain>
    </source>
</reference>
<evidence type="ECO:0000313" key="5">
    <source>
        <dbReference type="EMBL" id="SDN50788.1"/>
    </source>
</evidence>
<dbReference type="STRING" id="237069.SAMN05216498_2441"/>
<dbReference type="InterPro" id="IPR041522">
    <property type="entry name" value="CdaR_GGDEF"/>
</dbReference>
<dbReference type="EMBL" id="FNIG01000005">
    <property type="protein sequence ID" value="SDN50788.1"/>
    <property type="molecule type" value="Genomic_DNA"/>
</dbReference>
<dbReference type="InterPro" id="IPR042070">
    <property type="entry name" value="PucR_C-HTH_sf"/>
</dbReference>
<evidence type="ECO:0000256" key="1">
    <source>
        <dbReference type="ARBA" id="ARBA00006754"/>
    </source>
</evidence>
<protein>
    <submittedName>
        <fullName evidence="5">Carbohydrate diacid regulator</fullName>
    </submittedName>
</protein>
<sequence length="375" mass="44152">MGDFILTDDLAENIVWEVQKLINEDVILTNEIGIIVASTDSTRLNDFHEGAKNAMESQQNMIMTEELTHVLQGVREGIVLPIIVHGNALAVLGITGDPNVIEPYAMLVRKVTELVVQDSVNKMDEESHAREREFFVFDWLHANEVSDYIIDRSQFYNINIYNYERVVVFKVENSTFQFSYRDIKMLKAMWDQHKEGLFIRWGQNRLLLLLEQYERTELENKLKRFRLELNERFKVDVAIGVGLPARYETLKQSLDQAERACEVATRYNRVVFDNDLRFELLQQSLDANVKQEFIKRTINPLKGEHELVETIHQWFKHDLSIQKTSDTMFIHKNTLNYRLKKIEELTGLDVKQIHHLVLLYTGYRFLWEDTKKRAK</sequence>
<accession>A0A1H0BYM4</accession>
<dbReference type="Proteomes" id="UP000199334">
    <property type="component" value="Unassembled WGS sequence"/>
</dbReference>
<dbReference type="Gene3D" id="1.10.10.2840">
    <property type="entry name" value="PucR C-terminal helix-turn-helix domain"/>
    <property type="match status" value="1"/>
</dbReference>
<feature type="domain" description="PucR C-terminal helix-turn-helix" evidence="3">
    <location>
        <begin position="307"/>
        <end position="363"/>
    </location>
</feature>
<keyword evidence="6" id="KW-1185">Reference proteome</keyword>
<proteinExistence type="inferred from homology"/>
<dbReference type="PANTHER" id="PTHR33744:SF16">
    <property type="entry name" value="CARBOHYDRATE DIACID REGULATOR"/>
    <property type="match status" value="1"/>
</dbReference>
<dbReference type="Pfam" id="PF13556">
    <property type="entry name" value="HTH_30"/>
    <property type="match status" value="1"/>
</dbReference>
<dbReference type="Pfam" id="PF17853">
    <property type="entry name" value="GGDEF_2"/>
    <property type="match status" value="1"/>
</dbReference>
<comment type="similarity">
    <text evidence="1">Belongs to the CdaR family.</text>
</comment>
<dbReference type="InterPro" id="IPR008599">
    <property type="entry name" value="Diacid_rec"/>
</dbReference>
<feature type="domain" description="Putative sugar diacid recognition" evidence="2">
    <location>
        <begin position="6"/>
        <end position="139"/>
    </location>
</feature>
<evidence type="ECO:0000313" key="6">
    <source>
        <dbReference type="Proteomes" id="UP000199334"/>
    </source>
</evidence>
<dbReference type="InterPro" id="IPR025736">
    <property type="entry name" value="PucR_C-HTH_dom"/>
</dbReference>
<evidence type="ECO:0000259" key="4">
    <source>
        <dbReference type="Pfam" id="PF17853"/>
    </source>
</evidence>
<gene>
    <name evidence="5" type="ORF">SAMN05216498_2441</name>
</gene>
<evidence type="ECO:0000259" key="2">
    <source>
        <dbReference type="Pfam" id="PF05651"/>
    </source>
</evidence>
<evidence type="ECO:0000259" key="3">
    <source>
        <dbReference type="Pfam" id="PF13556"/>
    </source>
</evidence>
<organism evidence="5 6">
    <name type="scientific">Tenuibacillus multivorans</name>
    <dbReference type="NCBI Taxonomy" id="237069"/>
    <lineage>
        <taxon>Bacteria</taxon>
        <taxon>Bacillati</taxon>
        <taxon>Bacillota</taxon>
        <taxon>Bacilli</taxon>
        <taxon>Bacillales</taxon>
        <taxon>Bacillaceae</taxon>
        <taxon>Tenuibacillus</taxon>
    </lineage>
</organism>
<dbReference type="OrthoDB" id="9792148at2"/>
<dbReference type="AlphaFoldDB" id="A0A1H0BYM4"/>